<keyword evidence="2" id="KW-0808">Transferase</keyword>
<evidence type="ECO:0000256" key="1">
    <source>
        <dbReference type="ARBA" id="ARBA00006943"/>
    </source>
</evidence>
<name>A0AAW9K1S5_CARML</name>
<comment type="similarity">
    <text evidence="1">Belongs to the amidinotransferase family.</text>
</comment>
<dbReference type="Gene3D" id="3.75.10.10">
    <property type="entry name" value="L-arginine/glycine Amidinotransferase, Chain A"/>
    <property type="match status" value="1"/>
</dbReference>
<organism evidence="3 4">
    <name type="scientific">Carnobacterium maltaromaticum</name>
    <name type="common">Carnobacterium piscicola</name>
    <dbReference type="NCBI Taxonomy" id="2751"/>
    <lineage>
        <taxon>Bacteria</taxon>
        <taxon>Bacillati</taxon>
        <taxon>Bacillota</taxon>
        <taxon>Bacilli</taxon>
        <taxon>Lactobacillales</taxon>
        <taxon>Carnobacteriaceae</taxon>
        <taxon>Carnobacterium</taxon>
    </lineage>
</organism>
<dbReference type="RefSeq" id="WP_229252117.1">
    <property type="nucleotide sequence ID" value="NZ_CBCPHT010000006.1"/>
</dbReference>
<protein>
    <submittedName>
        <fullName evidence="3">Arginine deiminase family protein</fullName>
    </submittedName>
</protein>
<dbReference type="InterPro" id="IPR033195">
    <property type="entry name" value="AmidinoTrfase"/>
</dbReference>
<sequence>MIKNYVESEFAPLKRVVLAQSQFYIPKEKENAETNFLSEDLPKLEENGKEVFGDVAELYPDLQKQWEQEKNEMNRLLVSYGIEVVRPRLLTDYEKELGIQTGDGYANFFSRDPFFTVGNLIIEGCLRFPHRRLEILAMRNLLIAESQSKDSLYFATPQPDISDGETSEAGPFLEGGDILVYGKTIFVGYSGLASNIVGIKWLESVLVHWDYKVVPVRLHKDILHLDCALSLVKEGLMICCEEAFLDGIPKELKSWSSIKISLKEASLLMANGLPINESVYITDSSFTRIIKELESYGIKVETLDYQVSRRFGGSFRCTTQALLRNNNE</sequence>
<proteinExistence type="inferred from homology"/>
<dbReference type="PANTHER" id="PTHR10488:SF1">
    <property type="entry name" value="GLYCINE AMIDINOTRANSFERASE, MITOCHONDRIAL"/>
    <property type="match status" value="1"/>
</dbReference>
<dbReference type="Proteomes" id="UP001290462">
    <property type="component" value="Unassembled WGS sequence"/>
</dbReference>
<dbReference type="Pfam" id="PF19420">
    <property type="entry name" value="DDAH_eukar"/>
    <property type="match status" value="1"/>
</dbReference>
<dbReference type="GeneID" id="83607309"/>
<evidence type="ECO:0000313" key="4">
    <source>
        <dbReference type="Proteomes" id="UP001290462"/>
    </source>
</evidence>
<dbReference type="PANTHER" id="PTHR10488">
    <property type="entry name" value="GLYCINE AMIDINOTRANSFERASE, MITOCHONDRIAL"/>
    <property type="match status" value="1"/>
</dbReference>
<dbReference type="GO" id="GO:0015067">
    <property type="term" value="F:amidinotransferase activity"/>
    <property type="evidence" value="ECO:0007669"/>
    <property type="project" value="InterPro"/>
</dbReference>
<gene>
    <name evidence="3" type="ORF">RAK27_03465</name>
</gene>
<comment type="caution">
    <text evidence="3">The sequence shown here is derived from an EMBL/GenBank/DDBJ whole genome shotgun (WGS) entry which is preliminary data.</text>
</comment>
<evidence type="ECO:0000256" key="2">
    <source>
        <dbReference type="ARBA" id="ARBA00022679"/>
    </source>
</evidence>
<accession>A0AAW9K1S5</accession>
<dbReference type="EMBL" id="JAVBVO010000002">
    <property type="protein sequence ID" value="MDZ5757707.1"/>
    <property type="molecule type" value="Genomic_DNA"/>
</dbReference>
<dbReference type="AlphaFoldDB" id="A0AAW9K1S5"/>
<evidence type="ECO:0000313" key="3">
    <source>
        <dbReference type="EMBL" id="MDZ5757707.1"/>
    </source>
</evidence>
<dbReference type="SUPFAM" id="SSF55909">
    <property type="entry name" value="Pentein"/>
    <property type="match status" value="1"/>
</dbReference>
<reference evidence="3" key="1">
    <citation type="submission" date="2023-08" db="EMBL/GenBank/DDBJ databases">
        <title>Genomic characterization of piscicolin 126 produced by Carnobacterium maltaromaticum CM22 strain isolated from salmon (Salmo salar).</title>
        <authorList>
            <person name="Gonzalez-Gragera E."/>
            <person name="Garcia-Lopez J.D."/>
            <person name="Teso-Perez C."/>
            <person name="Gimenez-Hernandez I."/>
            <person name="Peralta-Sanchez J.M."/>
            <person name="Valdivia E."/>
            <person name="Montalban-Lopez M."/>
            <person name="Martin-Platero A.M."/>
            <person name="Banos A."/>
            <person name="Martinez-Bueno M."/>
        </authorList>
    </citation>
    <scope>NUCLEOTIDE SEQUENCE</scope>
    <source>
        <strain evidence="3">CM22</strain>
    </source>
</reference>